<dbReference type="STRING" id="1317121.ATO11_15980"/>
<dbReference type="Pfam" id="PF20107">
    <property type="entry name" value="DUF6497"/>
    <property type="match status" value="1"/>
</dbReference>
<evidence type="ECO:0000313" key="1">
    <source>
        <dbReference type="EMBL" id="KNG92531.1"/>
    </source>
</evidence>
<sequence>MGAAVAAPGLADVEDAPIFVPSGQFVTFHDFVSDAAGEGLMYRFRFVAPDISPAGRGLTFVEVADDMVHLCQFYAVPKVSEVGPRPRQIVVSLMERAIDFGESDASVTQFFEAYSVQDGLCIWELF</sequence>
<dbReference type="RefSeq" id="WP_050531914.1">
    <property type="nucleotide sequence ID" value="NZ_AQQZ01000008.1"/>
</dbReference>
<reference evidence="1 2" key="1">
    <citation type="journal article" date="2015" name="Int. J. Syst. Evol. Microbiol.">
        <title>Aestuariivita atlantica sp. nov., isolated from deep sea sediment of the Atlantic Ocean.</title>
        <authorList>
            <person name="Li G."/>
            <person name="Lai Q."/>
            <person name="Du Y."/>
            <person name="Liu X."/>
            <person name="Sun F."/>
            <person name="Shao Z."/>
        </authorList>
    </citation>
    <scope>NUCLEOTIDE SEQUENCE [LARGE SCALE GENOMIC DNA]</scope>
    <source>
        <strain evidence="1 2">22II-S11-z3</strain>
    </source>
</reference>
<organism evidence="1 2">
    <name type="scientific">Pseudaestuariivita atlantica</name>
    <dbReference type="NCBI Taxonomy" id="1317121"/>
    <lineage>
        <taxon>Bacteria</taxon>
        <taxon>Pseudomonadati</taxon>
        <taxon>Pseudomonadota</taxon>
        <taxon>Alphaproteobacteria</taxon>
        <taxon>Rhodobacterales</taxon>
        <taxon>Paracoccaceae</taxon>
        <taxon>Pseudaestuariivita</taxon>
    </lineage>
</organism>
<dbReference type="PATRIC" id="fig|1317121.7.peg.3922"/>
<dbReference type="EMBL" id="AQQZ01000008">
    <property type="protein sequence ID" value="KNG92531.1"/>
    <property type="molecule type" value="Genomic_DNA"/>
</dbReference>
<evidence type="ECO:0008006" key="3">
    <source>
        <dbReference type="Google" id="ProtNLM"/>
    </source>
</evidence>
<gene>
    <name evidence="1" type="ORF">ATO11_15980</name>
</gene>
<keyword evidence="2" id="KW-1185">Reference proteome</keyword>
<proteinExistence type="predicted"/>
<name>A0A0L1JLA7_9RHOB</name>
<protein>
    <recommendedName>
        <fullName evidence="3">Acetolactate synthase</fullName>
    </recommendedName>
</protein>
<dbReference type="Proteomes" id="UP000036938">
    <property type="component" value="Unassembled WGS sequence"/>
</dbReference>
<dbReference type="InterPro" id="IPR045467">
    <property type="entry name" value="DUF6497"/>
</dbReference>
<evidence type="ECO:0000313" key="2">
    <source>
        <dbReference type="Proteomes" id="UP000036938"/>
    </source>
</evidence>
<accession>A0A0L1JLA7</accession>
<dbReference type="OrthoDB" id="7862028at2"/>
<comment type="caution">
    <text evidence="1">The sequence shown here is derived from an EMBL/GenBank/DDBJ whole genome shotgun (WGS) entry which is preliminary data.</text>
</comment>
<dbReference type="AlphaFoldDB" id="A0A0L1JLA7"/>